<keyword evidence="1" id="KW-0472">Membrane</keyword>
<reference evidence="3" key="1">
    <citation type="submission" date="2016-06" db="EMBL/GenBank/DDBJ databases">
        <title>Parallel loss of symbiosis genes in relatives of nitrogen-fixing non-legume Parasponia.</title>
        <authorList>
            <person name="Van Velzen R."/>
            <person name="Holmer R."/>
            <person name="Bu F."/>
            <person name="Rutten L."/>
            <person name="Van Zeijl A."/>
            <person name="Liu W."/>
            <person name="Santuari L."/>
            <person name="Cao Q."/>
            <person name="Sharma T."/>
            <person name="Shen D."/>
            <person name="Roswanjaya Y."/>
            <person name="Wardhani T."/>
            <person name="Kalhor M.S."/>
            <person name="Jansen J."/>
            <person name="Van den Hoogen J."/>
            <person name="Gungor B."/>
            <person name="Hartog M."/>
            <person name="Hontelez J."/>
            <person name="Verver J."/>
            <person name="Yang W.-C."/>
            <person name="Schijlen E."/>
            <person name="Repin R."/>
            <person name="Schilthuizen M."/>
            <person name="Schranz E."/>
            <person name="Heidstra R."/>
            <person name="Miyata K."/>
            <person name="Fedorova E."/>
            <person name="Kohlen W."/>
            <person name="Bisseling T."/>
            <person name="Smit S."/>
            <person name="Geurts R."/>
        </authorList>
    </citation>
    <scope>NUCLEOTIDE SEQUENCE [LARGE SCALE GENOMIC DNA]</scope>
    <source>
        <strain evidence="3">cv. WU1-14</strain>
    </source>
</reference>
<keyword evidence="1" id="KW-0812">Transmembrane</keyword>
<keyword evidence="1" id="KW-1133">Transmembrane helix</keyword>
<accession>A0A2P5BG42</accession>
<dbReference type="AlphaFoldDB" id="A0A2P5BG42"/>
<proteinExistence type="predicted"/>
<keyword evidence="3" id="KW-1185">Reference proteome</keyword>
<dbReference type="Proteomes" id="UP000237105">
    <property type="component" value="Unassembled WGS sequence"/>
</dbReference>
<name>A0A2P5BG42_PARAD</name>
<evidence type="ECO:0008006" key="4">
    <source>
        <dbReference type="Google" id="ProtNLM"/>
    </source>
</evidence>
<comment type="caution">
    <text evidence="2">The sequence shown here is derived from an EMBL/GenBank/DDBJ whole genome shotgun (WGS) entry which is preliminary data.</text>
</comment>
<protein>
    <recommendedName>
        <fullName evidence="4">Transmembrane protein</fullName>
    </recommendedName>
</protein>
<evidence type="ECO:0000313" key="3">
    <source>
        <dbReference type="Proteomes" id="UP000237105"/>
    </source>
</evidence>
<feature type="transmembrane region" description="Helical" evidence="1">
    <location>
        <begin position="12"/>
        <end position="33"/>
    </location>
</feature>
<sequence>MAQLHLFGSKGGALALAVLVWWCKLVVGLRYNFWFLHLYFFTLCHYPQKMFKEGKHKGEY</sequence>
<gene>
    <name evidence="2" type="ORF">PanWU01x14_242510</name>
</gene>
<organism evidence="2 3">
    <name type="scientific">Parasponia andersonii</name>
    <name type="common">Sponia andersonii</name>
    <dbReference type="NCBI Taxonomy" id="3476"/>
    <lineage>
        <taxon>Eukaryota</taxon>
        <taxon>Viridiplantae</taxon>
        <taxon>Streptophyta</taxon>
        <taxon>Embryophyta</taxon>
        <taxon>Tracheophyta</taxon>
        <taxon>Spermatophyta</taxon>
        <taxon>Magnoliopsida</taxon>
        <taxon>eudicotyledons</taxon>
        <taxon>Gunneridae</taxon>
        <taxon>Pentapetalae</taxon>
        <taxon>rosids</taxon>
        <taxon>fabids</taxon>
        <taxon>Rosales</taxon>
        <taxon>Cannabaceae</taxon>
        <taxon>Parasponia</taxon>
    </lineage>
</organism>
<dbReference type="EMBL" id="JXTB01000290">
    <property type="protein sequence ID" value="PON47729.1"/>
    <property type="molecule type" value="Genomic_DNA"/>
</dbReference>
<evidence type="ECO:0000256" key="1">
    <source>
        <dbReference type="SAM" id="Phobius"/>
    </source>
</evidence>
<evidence type="ECO:0000313" key="2">
    <source>
        <dbReference type="EMBL" id="PON47729.1"/>
    </source>
</evidence>